<evidence type="ECO:0000313" key="4">
    <source>
        <dbReference type="Proteomes" id="UP001217325"/>
    </source>
</evidence>
<keyword evidence="2" id="KW-0472">Membrane</keyword>
<evidence type="ECO:0000256" key="2">
    <source>
        <dbReference type="SAM" id="Phobius"/>
    </source>
</evidence>
<feature type="region of interest" description="Disordered" evidence="1">
    <location>
        <begin position="208"/>
        <end position="283"/>
    </location>
</feature>
<reference evidence="3" key="1">
    <citation type="submission" date="2023-02" db="EMBL/GenBank/DDBJ databases">
        <title>A novel hydrolase synthesized by Rhodococcus erythropolis HQ is responsible for the detoxification of Zearalenone.</title>
        <authorList>
            <person name="Hu J."/>
            <person name="Xu J."/>
        </authorList>
    </citation>
    <scope>NUCLEOTIDE SEQUENCE</scope>
    <source>
        <strain evidence="3">HQ</strain>
    </source>
</reference>
<comment type="caution">
    <text evidence="3">The sequence shown here is derived from an EMBL/GenBank/DDBJ whole genome shotgun (WGS) entry which is preliminary data.</text>
</comment>
<sequence>MPSSTANPVLAPIRRWVLYSRTNLTITIVSAFGVLFVAGAVFGQSPAPSNTASKIPAAAATTATDAESAAPGLSYELTEVTESSIAGKSIASVAESAPATAMAYAHVYVDQSLSTSEWKSKLGVHTAEAPGVTVVNARPIVPVAITGPTRSEIVAGTGGESAVQVIVPTQAGNLRVTLKASDTAKGSTWQVQMPLPTLDRSEIDKLGVPSLASTPTSEAPTTTATPKSTTSPSTTSPTTPTSTSTSTSTSSTTVPSADLEPAPVPVPGPIPIPDLDTPLPGTL</sequence>
<name>A0AAW6LZB5_RHOSG</name>
<dbReference type="Proteomes" id="UP001217325">
    <property type="component" value="Unassembled WGS sequence"/>
</dbReference>
<feature type="compositionally biased region" description="Low complexity" evidence="1">
    <location>
        <begin position="209"/>
        <end position="257"/>
    </location>
</feature>
<proteinExistence type="predicted"/>
<evidence type="ECO:0000313" key="3">
    <source>
        <dbReference type="EMBL" id="MDE8649505.1"/>
    </source>
</evidence>
<accession>A0AAW6LZB5</accession>
<feature type="compositionally biased region" description="Low complexity" evidence="1">
    <location>
        <begin position="273"/>
        <end position="283"/>
    </location>
</feature>
<gene>
    <name evidence="3" type="ORF">PXH69_31510</name>
</gene>
<evidence type="ECO:0008006" key="5">
    <source>
        <dbReference type="Google" id="ProtNLM"/>
    </source>
</evidence>
<dbReference type="EMBL" id="JARDXE010000028">
    <property type="protein sequence ID" value="MDE8649505.1"/>
    <property type="molecule type" value="Genomic_DNA"/>
</dbReference>
<feature type="compositionally biased region" description="Pro residues" evidence="1">
    <location>
        <begin position="262"/>
        <end position="272"/>
    </location>
</feature>
<evidence type="ECO:0000256" key="1">
    <source>
        <dbReference type="SAM" id="MobiDB-lite"/>
    </source>
</evidence>
<dbReference type="RefSeq" id="WP_275232923.1">
    <property type="nucleotide sequence ID" value="NZ_JARDXE010000028.1"/>
</dbReference>
<dbReference type="AlphaFoldDB" id="A0AAW6LZB5"/>
<keyword evidence="2" id="KW-0812">Transmembrane</keyword>
<keyword evidence="2" id="KW-1133">Transmembrane helix</keyword>
<feature type="transmembrane region" description="Helical" evidence="2">
    <location>
        <begin position="24"/>
        <end position="43"/>
    </location>
</feature>
<protein>
    <recommendedName>
        <fullName evidence="5">Peptidase</fullName>
    </recommendedName>
</protein>
<organism evidence="3 4">
    <name type="scientific">Rhodococcus qingshengii</name>
    <dbReference type="NCBI Taxonomy" id="334542"/>
    <lineage>
        <taxon>Bacteria</taxon>
        <taxon>Bacillati</taxon>
        <taxon>Actinomycetota</taxon>
        <taxon>Actinomycetes</taxon>
        <taxon>Mycobacteriales</taxon>
        <taxon>Nocardiaceae</taxon>
        <taxon>Rhodococcus</taxon>
        <taxon>Rhodococcus erythropolis group</taxon>
    </lineage>
</organism>